<keyword evidence="1" id="KW-1133">Transmembrane helix</keyword>
<dbReference type="RefSeq" id="XP_016638959.1">
    <property type="nucleotide sequence ID" value="XM_016791115.1"/>
</dbReference>
<keyword evidence="4" id="KW-1185">Reference proteome</keyword>
<keyword evidence="1" id="KW-0812">Transmembrane</keyword>
<name>A0A084FVP8_PSEDA</name>
<feature type="chain" id="PRO_5001775044" evidence="2">
    <location>
        <begin position="19"/>
        <end position="210"/>
    </location>
</feature>
<feature type="transmembrane region" description="Helical" evidence="1">
    <location>
        <begin position="158"/>
        <end position="177"/>
    </location>
</feature>
<evidence type="ECO:0000313" key="4">
    <source>
        <dbReference type="Proteomes" id="UP000028545"/>
    </source>
</evidence>
<keyword evidence="1" id="KW-0472">Membrane</keyword>
<accession>A0A084FVP8</accession>
<dbReference type="VEuPathDB" id="FungiDB:SAPIO_CDS9813"/>
<evidence type="ECO:0000256" key="1">
    <source>
        <dbReference type="SAM" id="Phobius"/>
    </source>
</evidence>
<dbReference type="HOGENOM" id="CLU_1310738_0_0_1"/>
<evidence type="ECO:0000256" key="2">
    <source>
        <dbReference type="SAM" id="SignalP"/>
    </source>
</evidence>
<proteinExistence type="predicted"/>
<dbReference type="Proteomes" id="UP000028545">
    <property type="component" value="Unassembled WGS sequence"/>
</dbReference>
<organism evidence="3 4">
    <name type="scientific">Pseudallescheria apiosperma</name>
    <name type="common">Scedosporium apiospermum</name>
    <dbReference type="NCBI Taxonomy" id="563466"/>
    <lineage>
        <taxon>Eukaryota</taxon>
        <taxon>Fungi</taxon>
        <taxon>Dikarya</taxon>
        <taxon>Ascomycota</taxon>
        <taxon>Pezizomycotina</taxon>
        <taxon>Sordariomycetes</taxon>
        <taxon>Hypocreomycetidae</taxon>
        <taxon>Microascales</taxon>
        <taxon>Microascaceae</taxon>
        <taxon>Scedosporium</taxon>
    </lineage>
</organism>
<feature type="signal peptide" evidence="2">
    <location>
        <begin position="1"/>
        <end position="18"/>
    </location>
</feature>
<sequence length="210" mass="21338">MKFSTLFVAAFSIATACASVLPLNARTDVPAETRAVPVGGIADVQSTITGLKSTIDKELADITALVGTGNPSDADIAKAKDKLTSLISQVEGTVGTVTPAIAAIDPATATIKDVVALVNEVQALVAALQKAVGTLLKYGNLSGITVLVKTLLHTVDSLLNIVVNLVFRVLATVGLNGPLVAELRDAVKGLLNLAVGILSPIVVALLGALL</sequence>
<comment type="caution">
    <text evidence="3">The sequence shown here is derived from an EMBL/GenBank/DDBJ whole genome shotgun (WGS) entry which is preliminary data.</text>
</comment>
<feature type="transmembrane region" description="Helical" evidence="1">
    <location>
        <begin position="189"/>
        <end position="209"/>
    </location>
</feature>
<protein>
    <submittedName>
        <fullName evidence="3">Uncharacterized protein</fullName>
    </submittedName>
</protein>
<gene>
    <name evidence="3" type="ORF">SAPIO_CDS9813</name>
</gene>
<dbReference type="GeneID" id="27728885"/>
<reference evidence="3 4" key="1">
    <citation type="journal article" date="2014" name="Genome Announc.">
        <title>Draft genome sequence of the pathogenic fungus Scedosporium apiospermum.</title>
        <authorList>
            <person name="Vandeputte P."/>
            <person name="Ghamrawi S."/>
            <person name="Rechenmann M."/>
            <person name="Iltis A."/>
            <person name="Giraud S."/>
            <person name="Fleury M."/>
            <person name="Thornton C."/>
            <person name="Delhaes L."/>
            <person name="Meyer W."/>
            <person name="Papon N."/>
            <person name="Bouchara J.P."/>
        </authorList>
    </citation>
    <scope>NUCLEOTIDE SEQUENCE [LARGE SCALE GENOMIC DNA]</scope>
    <source>
        <strain evidence="3 4">IHEM 14462</strain>
    </source>
</reference>
<evidence type="ECO:0000313" key="3">
    <source>
        <dbReference type="EMBL" id="KEZ39160.1"/>
    </source>
</evidence>
<dbReference type="AlphaFoldDB" id="A0A084FVP8"/>
<keyword evidence="2" id="KW-0732">Signal</keyword>
<dbReference type="PROSITE" id="PS51257">
    <property type="entry name" value="PROKAR_LIPOPROTEIN"/>
    <property type="match status" value="1"/>
</dbReference>
<dbReference type="KEGG" id="sapo:SAPIO_CDS9813"/>
<dbReference type="EMBL" id="JOWA01000154">
    <property type="protein sequence ID" value="KEZ39160.1"/>
    <property type="molecule type" value="Genomic_DNA"/>
</dbReference>